<name>A0A6A7VZ03_9BACT</name>
<dbReference type="GO" id="GO:0004252">
    <property type="term" value="F:serine-type endopeptidase activity"/>
    <property type="evidence" value="ECO:0007669"/>
    <property type="project" value="InterPro"/>
</dbReference>
<dbReference type="Gene3D" id="2.40.10.10">
    <property type="entry name" value="Trypsin-like serine proteases"/>
    <property type="match status" value="1"/>
</dbReference>
<sequence length="376" mass="43715">MRDEWNFLEMQHFAVKIVCRKDSGETNTGSGTIVVDNGHFYVLTAGHCICYQNKGKYLLFNPKEISIVQYSESVEKVHRVLDIVKSDTGESDYAVLEIEKIEDGFDYAKKVKRAKMIVPNDTFQFVGYTKVASKGRLFSVSKVGDHCLHLSNLQIDGQVCSGEELSRGCSGAGIFLYRHSRYYMLGYLTDIRDNSAAYSDFLWKDEENFNEILSDDSRDDITVDLIQKWDEYDELEIEQVQIDKFREENSEWMDNLRRKCAVLYPNEVDSKIKIFIDDYIRSEGSFQCIKDSNPTFDDDLQKLMNREIYRRTKMMPTVYESSTSARQDFLDLADYLTKRVKAKFPEDREELDLSSSYVDYQLASRLLNCSLKFKKS</sequence>
<dbReference type="InterPro" id="IPR043504">
    <property type="entry name" value="Peptidase_S1_PA_chymotrypsin"/>
</dbReference>
<evidence type="ECO:0000313" key="3">
    <source>
        <dbReference type="Proteomes" id="UP000406735"/>
    </source>
</evidence>
<dbReference type="GO" id="GO:0006508">
    <property type="term" value="P:proteolysis"/>
    <property type="evidence" value="ECO:0007669"/>
    <property type="project" value="InterPro"/>
</dbReference>
<organism evidence="2 3">
    <name type="scientific">Segatella copri</name>
    <dbReference type="NCBI Taxonomy" id="165179"/>
    <lineage>
        <taxon>Bacteria</taxon>
        <taxon>Pseudomonadati</taxon>
        <taxon>Bacteroidota</taxon>
        <taxon>Bacteroidia</taxon>
        <taxon>Bacteroidales</taxon>
        <taxon>Prevotellaceae</taxon>
        <taxon>Segatella</taxon>
    </lineage>
</organism>
<reference evidence="2 3" key="1">
    <citation type="submission" date="2019-09" db="EMBL/GenBank/DDBJ databases">
        <title>Distinct polysaccharide growth profiles of human intestinal Prevotella copri isolates.</title>
        <authorList>
            <person name="Fehlner-Peach H."/>
            <person name="Magnabosco C."/>
            <person name="Raghavan V."/>
            <person name="Scher J.U."/>
            <person name="Tett A."/>
            <person name="Cox L.M."/>
            <person name="Gottsegen C."/>
            <person name="Watters A."/>
            <person name="Wiltshire- Gordon J.D."/>
            <person name="Segata N."/>
            <person name="Bonneau R."/>
            <person name="Littman D.R."/>
        </authorList>
    </citation>
    <scope>NUCLEOTIDE SEQUENCE [LARGE SCALE GENOMIC DNA]</scope>
    <source>
        <strain evidence="3">iK21513</strain>
    </source>
</reference>
<accession>A0A6A7VZ03</accession>
<dbReference type="SUPFAM" id="SSF50494">
    <property type="entry name" value="Trypsin-like serine proteases"/>
    <property type="match status" value="1"/>
</dbReference>
<dbReference type="EMBL" id="VZCY01000009">
    <property type="protein sequence ID" value="MQN08537.1"/>
    <property type="molecule type" value="Genomic_DNA"/>
</dbReference>
<evidence type="ECO:0000313" key="2">
    <source>
        <dbReference type="EMBL" id="MQN08537.1"/>
    </source>
</evidence>
<gene>
    <name evidence="2" type="ORF">F7D97_01000</name>
</gene>
<dbReference type="Proteomes" id="UP000406735">
    <property type="component" value="Unassembled WGS sequence"/>
</dbReference>
<comment type="caution">
    <text evidence="2">The sequence shown here is derived from an EMBL/GenBank/DDBJ whole genome shotgun (WGS) entry which is preliminary data.</text>
</comment>
<dbReference type="InterPro" id="IPR001254">
    <property type="entry name" value="Trypsin_dom"/>
</dbReference>
<dbReference type="InterPro" id="IPR009003">
    <property type="entry name" value="Peptidase_S1_PA"/>
</dbReference>
<dbReference type="RefSeq" id="WP_153080669.1">
    <property type="nucleotide sequence ID" value="NZ_VZAU01000129.1"/>
</dbReference>
<dbReference type="Pfam" id="PF00089">
    <property type="entry name" value="Trypsin"/>
    <property type="match status" value="1"/>
</dbReference>
<protein>
    <submittedName>
        <fullName evidence="2">Trypsin-like peptidase domain-containing protein</fullName>
    </submittedName>
</protein>
<proteinExistence type="predicted"/>
<dbReference type="AlphaFoldDB" id="A0A6A7VZ03"/>
<feature type="domain" description="Peptidase S1" evidence="1">
    <location>
        <begin position="29"/>
        <end position="140"/>
    </location>
</feature>
<evidence type="ECO:0000259" key="1">
    <source>
        <dbReference type="Pfam" id="PF00089"/>
    </source>
</evidence>